<feature type="domain" description="SMP-30/Gluconolactonase/LRE-like region" evidence="1">
    <location>
        <begin position="139"/>
        <end position="318"/>
    </location>
</feature>
<dbReference type="eggNOG" id="ENOG502RZSA">
    <property type="taxonomic scope" value="Eukaryota"/>
</dbReference>
<name>E9EF11_METAQ</name>
<dbReference type="SUPFAM" id="SSF63829">
    <property type="entry name" value="Calcium-dependent phosphotriesterase"/>
    <property type="match status" value="1"/>
</dbReference>
<reference evidence="2 3" key="1">
    <citation type="journal article" date="2011" name="PLoS Genet.">
        <title>Genome sequencing and comparative transcriptomics of the model entomopathogenic fungi Metarhizium anisopliae and M. acridum.</title>
        <authorList>
            <person name="Gao Q."/>
            <person name="Jin K."/>
            <person name="Ying S.H."/>
            <person name="Zhang Y."/>
            <person name="Xiao G."/>
            <person name="Shang Y."/>
            <person name="Duan Z."/>
            <person name="Hu X."/>
            <person name="Xie X.Q."/>
            <person name="Zhou G."/>
            <person name="Peng G."/>
            <person name="Luo Z."/>
            <person name="Huang W."/>
            <person name="Wang B."/>
            <person name="Fang W."/>
            <person name="Wang S."/>
            <person name="Zhong Y."/>
            <person name="Ma L.J."/>
            <person name="St Leger R.J."/>
            <person name="Zhao G.P."/>
            <person name="Pei Y."/>
            <person name="Feng M.G."/>
            <person name="Xia Y."/>
            <person name="Wang C."/>
        </authorList>
    </citation>
    <scope>NUCLEOTIDE SEQUENCE [LARGE SCALE GENOMIC DNA]</scope>
    <source>
        <strain evidence="2 3">CQMa 102</strain>
    </source>
</reference>
<dbReference type="Pfam" id="PF08450">
    <property type="entry name" value="SGL"/>
    <property type="match status" value="2"/>
</dbReference>
<keyword evidence="3" id="KW-1185">Reference proteome</keyword>
<dbReference type="EMBL" id="GL698575">
    <property type="protein sequence ID" value="EFY85512.1"/>
    <property type="molecule type" value="Genomic_DNA"/>
</dbReference>
<dbReference type="PANTHER" id="PTHR47064:SF2">
    <property type="entry name" value="SMP-30_GLUCONOLACTONASE_LRE-LIKE REGION DOMAIN-CONTAINING PROTEIN-RELATED"/>
    <property type="match status" value="1"/>
</dbReference>
<dbReference type="InterPro" id="IPR013658">
    <property type="entry name" value="SGL"/>
</dbReference>
<dbReference type="OrthoDB" id="423498at2759"/>
<dbReference type="STRING" id="655827.E9EF11"/>
<accession>E9EF11</accession>
<evidence type="ECO:0000313" key="3">
    <source>
        <dbReference type="Proteomes" id="UP000002499"/>
    </source>
</evidence>
<dbReference type="AlphaFoldDB" id="E9EF11"/>
<evidence type="ECO:0000313" key="2">
    <source>
        <dbReference type="EMBL" id="EFY85512.1"/>
    </source>
</evidence>
<dbReference type="InterPro" id="IPR011042">
    <property type="entry name" value="6-blade_b-propeller_TolB-like"/>
</dbReference>
<keyword evidence="2" id="KW-0378">Hydrolase</keyword>
<proteinExistence type="predicted"/>
<dbReference type="GO" id="GO:0016787">
    <property type="term" value="F:hydrolase activity"/>
    <property type="evidence" value="ECO:0007669"/>
    <property type="project" value="UniProtKB-KW"/>
</dbReference>
<dbReference type="InParanoid" id="E9EF11"/>
<dbReference type="GeneID" id="19252770"/>
<protein>
    <submittedName>
        <fullName evidence="2">Lactonohydrolase, putative</fullName>
    </submittedName>
</protein>
<dbReference type="KEGG" id="maw:19252770"/>
<dbReference type="Proteomes" id="UP000002499">
    <property type="component" value="Unassembled WGS sequence"/>
</dbReference>
<dbReference type="OMA" id="NVLPYHF"/>
<sequence length="455" mass="49496">MRLPLRDVVIAIGVFSPDDAAVDVKSEQSPLVPVSGHHVSSTKPLAEKCGPSTANIVCINGYSAVMPGNFERDRPPDSINPLDQHSYAQTKIPADPSWDLVKDADFIVYDKERGLEILGDEPTSEFAFEITPLFHDATVYDPYTNEVYFSQLSGGEISQKVIDLSEKNPQVKRKKADPSLYSPTGGIYRNGLFYFCVGGSSPDVLGADGTVARPGIYTLNATSGESHVLLNNYFGYYFSTCNDIAMDGEGNIWFTDDDYSFGNGVSAYHPVLAPAVYRFNPKTGSVRIVDQRLKQPNGIAFSPDFKTLYVADSGAETVPDHPPAVGQVIYNPYNVTDPHVVWAFDVIHNGTALGNARPWHLTHKWLPDGLRVADNGYVLVGVGDGIDVLDPTGELILKIQTKFTAVGNTWAGKGSKDLWITGVGGVQKVHLNLPGGRVNGWPEHLLQDAEDNGEL</sequence>
<gene>
    <name evidence="2" type="ORF">MAC_08459</name>
</gene>
<dbReference type="HOGENOM" id="CLU_036110_1_1_1"/>
<evidence type="ECO:0000259" key="1">
    <source>
        <dbReference type="Pfam" id="PF08450"/>
    </source>
</evidence>
<organism evidence="3">
    <name type="scientific">Metarhizium acridum (strain CQMa 102)</name>
    <dbReference type="NCBI Taxonomy" id="655827"/>
    <lineage>
        <taxon>Eukaryota</taxon>
        <taxon>Fungi</taxon>
        <taxon>Dikarya</taxon>
        <taxon>Ascomycota</taxon>
        <taxon>Pezizomycotina</taxon>
        <taxon>Sordariomycetes</taxon>
        <taxon>Hypocreomycetidae</taxon>
        <taxon>Hypocreales</taxon>
        <taxon>Clavicipitaceae</taxon>
        <taxon>Metarhizium</taxon>
    </lineage>
</organism>
<dbReference type="PANTHER" id="PTHR47064">
    <property type="entry name" value="PUTATIVE (AFU_ORTHOLOGUE AFUA_1G08990)-RELATED"/>
    <property type="match status" value="1"/>
</dbReference>
<feature type="domain" description="SMP-30/Gluconolactonase/LRE-like region" evidence="1">
    <location>
        <begin position="336"/>
        <end position="421"/>
    </location>
</feature>
<dbReference type="InterPro" id="IPR052988">
    <property type="entry name" value="Oryzine_lactonohydrolase"/>
</dbReference>
<dbReference type="Gene3D" id="2.120.10.30">
    <property type="entry name" value="TolB, C-terminal domain"/>
    <property type="match status" value="1"/>
</dbReference>